<gene>
    <name evidence="6" type="ORF">GSF22_02335</name>
</gene>
<protein>
    <submittedName>
        <fullName evidence="6">Amino acid adenylation domain-containing protein</fullName>
    </submittedName>
</protein>
<evidence type="ECO:0000256" key="2">
    <source>
        <dbReference type="ARBA" id="ARBA00022450"/>
    </source>
</evidence>
<evidence type="ECO:0000259" key="5">
    <source>
        <dbReference type="PROSITE" id="PS50075"/>
    </source>
</evidence>
<dbReference type="Gene3D" id="3.30.300.30">
    <property type="match status" value="1"/>
</dbReference>
<dbReference type="InterPro" id="IPR045851">
    <property type="entry name" value="AMP-bd_C_sf"/>
</dbReference>
<dbReference type="Gene3D" id="2.30.38.10">
    <property type="entry name" value="Luciferase, Domain 3"/>
    <property type="match status" value="1"/>
</dbReference>
<name>A0ABS3VJY8_MICEH</name>
<dbReference type="Pfam" id="PF00668">
    <property type="entry name" value="Condensation"/>
    <property type="match status" value="1"/>
</dbReference>
<evidence type="ECO:0000313" key="6">
    <source>
        <dbReference type="EMBL" id="MBO4204849.1"/>
    </source>
</evidence>
<keyword evidence="2" id="KW-0596">Phosphopantetheine</keyword>
<dbReference type="SUPFAM" id="SSF47336">
    <property type="entry name" value="ACP-like"/>
    <property type="match status" value="1"/>
</dbReference>
<dbReference type="InterPro" id="IPR020806">
    <property type="entry name" value="PKS_PP-bd"/>
</dbReference>
<proteinExistence type="predicted"/>
<dbReference type="NCBIfam" id="TIGR01733">
    <property type="entry name" value="AA-adenyl-dom"/>
    <property type="match status" value="1"/>
</dbReference>
<comment type="cofactor">
    <cofactor evidence="1">
        <name>pantetheine 4'-phosphate</name>
        <dbReference type="ChEBI" id="CHEBI:47942"/>
    </cofactor>
</comment>
<dbReference type="InterPro" id="IPR000873">
    <property type="entry name" value="AMP-dep_synth/lig_dom"/>
</dbReference>
<dbReference type="Gene3D" id="1.10.1200.10">
    <property type="entry name" value="ACP-like"/>
    <property type="match status" value="1"/>
</dbReference>
<feature type="region of interest" description="Disordered" evidence="4">
    <location>
        <begin position="563"/>
        <end position="582"/>
    </location>
</feature>
<evidence type="ECO:0000256" key="1">
    <source>
        <dbReference type="ARBA" id="ARBA00001957"/>
    </source>
</evidence>
<accession>A0ABS3VJY8</accession>
<dbReference type="PROSITE" id="PS00455">
    <property type="entry name" value="AMP_BINDING"/>
    <property type="match status" value="1"/>
</dbReference>
<evidence type="ECO:0000313" key="7">
    <source>
        <dbReference type="Proteomes" id="UP000823521"/>
    </source>
</evidence>
<dbReference type="InterPro" id="IPR001242">
    <property type="entry name" value="Condensation_dom"/>
</dbReference>
<dbReference type="InterPro" id="IPR010071">
    <property type="entry name" value="AA_adenyl_dom"/>
</dbReference>
<organism evidence="6 7">
    <name type="scientific">Micromonospora echinofusca</name>
    <dbReference type="NCBI Taxonomy" id="47858"/>
    <lineage>
        <taxon>Bacteria</taxon>
        <taxon>Bacillati</taxon>
        <taxon>Actinomycetota</taxon>
        <taxon>Actinomycetes</taxon>
        <taxon>Micromonosporales</taxon>
        <taxon>Micromonosporaceae</taxon>
        <taxon>Micromonospora</taxon>
    </lineage>
</organism>
<dbReference type="PROSITE" id="PS00012">
    <property type="entry name" value="PHOSPHOPANTETHEINE"/>
    <property type="match status" value="1"/>
</dbReference>
<comment type="caution">
    <text evidence="6">The sequence shown here is derived from an EMBL/GenBank/DDBJ whole genome shotgun (WGS) entry which is preliminary data.</text>
</comment>
<dbReference type="PANTHER" id="PTHR45527:SF1">
    <property type="entry name" value="FATTY ACID SYNTHASE"/>
    <property type="match status" value="1"/>
</dbReference>
<dbReference type="InterPro" id="IPR009081">
    <property type="entry name" value="PP-bd_ACP"/>
</dbReference>
<dbReference type="SUPFAM" id="SSF52777">
    <property type="entry name" value="CoA-dependent acyltransferases"/>
    <property type="match status" value="2"/>
</dbReference>
<reference evidence="6 7" key="1">
    <citation type="submission" date="2019-12" db="EMBL/GenBank/DDBJ databases">
        <title>Whole genome sequencing of endophytic Actinobacterium Micromonospora sp. MPMI6T.</title>
        <authorList>
            <person name="Evv R."/>
            <person name="Podile A.R."/>
        </authorList>
    </citation>
    <scope>NUCLEOTIDE SEQUENCE [LARGE SCALE GENOMIC DNA]</scope>
    <source>
        <strain evidence="6 7">MPMI6</strain>
    </source>
</reference>
<keyword evidence="7" id="KW-1185">Reference proteome</keyword>
<dbReference type="SMART" id="SM00823">
    <property type="entry name" value="PKS_PP"/>
    <property type="match status" value="1"/>
</dbReference>
<keyword evidence="3" id="KW-0597">Phosphoprotein</keyword>
<dbReference type="Gene3D" id="3.30.559.10">
    <property type="entry name" value="Chloramphenicol acetyltransferase-like domain"/>
    <property type="match status" value="1"/>
</dbReference>
<dbReference type="InterPro" id="IPR006162">
    <property type="entry name" value="Ppantetheine_attach_site"/>
</dbReference>
<dbReference type="InterPro" id="IPR020845">
    <property type="entry name" value="AMP-binding_CS"/>
</dbReference>
<dbReference type="PANTHER" id="PTHR45527">
    <property type="entry name" value="NONRIBOSOMAL PEPTIDE SYNTHETASE"/>
    <property type="match status" value="1"/>
</dbReference>
<evidence type="ECO:0000256" key="4">
    <source>
        <dbReference type="SAM" id="MobiDB-lite"/>
    </source>
</evidence>
<dbReference type="InterPro" id="IPR023213">
    <property type="entry name" value="CAT-like_dom_sf"/>
</dbReference>
<evidence type="ECO:0000256" key="3">
    <source>
        <dbReference type="ARBA" id="ARBA00022553"/>
    </source>
</evidence>
<dbReference type="InterPro" id="IPR036736">
    <property type="entry name" value="ACP-like_sf"/>
</dbReference>
<dbReference type="EMBL" id="WVUH01000007">
    <property type="protein sequence ID" value="MBO4204849.1"/>
    <property type="molecule type" value="Genomic_DNA"/>
</dbReference>
<dbReference type="Proteomes" id="UP000823521">
    <property type="component" value="Unassembled WGS sequence"/>
</dbReference>
<dbReference type="Pfam" id="PF13193">
    <property type="entry name" value="AMP-binding_C"/>
    <property type="match status" value="1"/>
</dbReference>
<dbReference type="InterPro" id="IPR025110">
    <property type="entry name" value="AMP-bd_C"/>
</dbReference>
<dbReference type="Pfam" id="PF00550">
    <property type="entry name" value="PP-binding"/>
    <property type="match status" value="1"/>
</dbReference>
<dbReference type="Pfam" id="PF00501">
    <property type="entry name" value="AMP-binding"/>
    <property type="match status" value="1"/>
</dbReference>
<feature type="domain" description="Carrier" evidence="5">
    <location>
        <begin position="958"/>
        <end position="1033"/>
    </location>
</feature>
<sequence>MWFTEQLGTAGTAYHMPLPVRLTGDLDVPALADAVAATVARHPVLGSAFVEQDGELWSVPAEVEPRLTVCDNPAGPVADLVRSETLRPFDLRRGPLVRFTLIREATRSRHLLLIVAHHLVFDGSSKDILVRDLGELYRERVGGRPADLPPLATSYARHATTEPARLAGEHDPAAAFWAGHWREPAAPVLPGLRRQQRDARPGATLDRTVDGRRHAALTALADSLGATRFEVLLAGVHALLYRYGAAEPTVAVDLGTRTAATHDCVGLFVNEVPVGVRPAADQSFRELVATVRAGLRERYRFRATPLARVTAGFRPRVALGPVSISYRRQDSPPGFAGLDADIEWTAFNHTARNALHLQMLDRPDRLTTRFQYSPDTLDEASVRRIAGHLDTLLAAATAAPDTPLAALDMLDTSERALLTGGWGPVDTGPAPSSTGVRPPALRAARTLPEFFVAWAAATPDAPAIGFGDDLWTYRRLDEASARLARRLGRAGVRPGDRVAVRAGRTPALLVGLLGVLRAGAAYLPLDPDHPVARTGAILADAGPVLLLTDRTDLTPACPVLPLPAPGHGTHSGDAGDDPDDRPLPTVDPDLPAYLIYTSGSTGRPKGVQIRHRALTGLLTVMRDLTGTGPGDAWLALASAAFDMSVPELFLPLVTGGRTELAGESGTRDGAALCRLIRQHRVTHVHATPSTWRLLVDAGFADPTVVGFSGAEPLPPALAREVRARVGRLWNLYGPTEATVWATAVELPDPVEAITIGRPLPGTGLYLLDDRLALVPIGVPGEVYLGGTGLADGYPGRPGLTAAHFLPDPYGPPGSRLYRTGDLGRYRPDGQVEFLGRADHQVKIRGYRVEPGEIEARLAEHPAVAACAVVLRDDVVPGPDGTDGGDPRLVGYLVRRPGAVVPEAAALRQHLARNLPSYMLPNVFVELSELPRTPNGKLDRAALPEPAPPEPVDDPVDPPGYTGLAAQILGIWRQVLRVDDIGPEDDLFDLGGHSLTVTQIAARMRRDLGVDLPLHVFFDSPTVAGLVAAAQSDVTVARRNG</sequence>
<dbReference type="Gene3D" id="3.40.50.980">
    <property type="match status" value="2"/>
</dbReference>
<dbReference type="Gene3D" id="3.30.559.30">
    <property type="entry name" value="Nonribosomal peptide synthetase, condensation domain"/>
    <property type="match status" value="1"/>
</dbReference>
<dbReference type="PROSITE" id="PS50075">
    <property type="entry name" value="CARRIER"/>
    <property type="match status" value="1"/>
</dbReference>
<dbReference type="SUPFAM" id="SSF56801">
    <property type="entry name" value="Acetyl-CoA synthetase-like"/>
    <property type="match status" value="1"/>
</dbReference>